<protein>
    <submittedName>
        <fullName evidence="7">Transmembrane protein</fullName>
    </submittedName>
</protein>
<feature type="region of interest" description="Disordered" evidence="5">
    <location>
        <begin position="1"/>
        <end position="36"/>
    </location>
</feature>
<evidence type="ECO:0000313" key="7">
    <source>
        <dbReference type="EMBL" id="KYQ94342.1"/>
    </source>
</evidence>
<dbReference type="AlphaFoldDB" id="A0A151ZK18"/>
<feature type="transmembrane region" description="Helical" evidence="6">
    <location>
        <begin position="330"/>
        <end position="347"/>
    </location>
</feature>
<evidence type="ECO:0000256" key="6">
    <source>
        <dbReference type="SAM" id="Phobius"/>
    </source>
</evidence>
<comment type="caution">
    <text evidence="7">The sequence shown here is derived from an EMBL/GenBank/DDBJ whole genome shotgun (WGS) entry which is preliminary data.</text>
</comment>
<gene>
    <name evidence="7" type="ORF">DLAC_04638</name>
</gene>
<name>A0A151ZK18_TIELA</name>
<keyword evidence="8" id="KW-1185">Reference proteome</keyword>
<feature type="transmembrane region" description="Helical" evidence="6">
    <location>
        <begin position="214"/>
        <end position="234"/>
    </location>
</feature>
<feature type="region of interest" description="Disordered" evidence="5">
    <location>
        <begin position="159"/>
        <end position="183"/>
    </location>
</feature>
<keyword evidence="2 6" id="KW-0812">Transmembrane</keyword>
<dbReference type="FunCoup" id="A0A151ZK18">
    <property type="interactions" value="170"/>
</dbReference>
<reference evidence="7 8" key="1">
    <citation type="submission" date="2015-12" db="EMBL/GenBank/DDBJ databases">
        <title>Dictyostelia acquired genes for synthesis and detection of signals that induce cell-type specialization by lateral gene transfer from prokaryotes.</title>
        <authorList>
            <person name="Gloeckner G."/>
            <person name="Schaap P."/>
        </authorList>
    </citation>
    <scope>NUCLEOTIDE SEQUENCE [LARGE SCALE GENOMIC DNA]</scope>
    <source>
        <strain evidence="7 8">TK</strain>
    </source>
</reference>
<feature type="compositionally biased region" description="Polar residues" evidence="5">
    <location>
        <begin position="25"/>
        <end position="36"/>
    </location>
</feature>
<dbReference type="InParanoid" id="A0A151ZK18"/>
<dbReference type="GO" id="GO:0043007">
    <property type="term" value="P:maintenance of rDNA"/>
    <property type="evidence" value="ECO:0007669"/>
    <property type="project" value="TreeGrafter"/>
</dbReference>
<comment type="subcellular location">
    <subcellularLocation>
        <location evidence="1">Endomembrane system</location>
        <topology evidence="1">Multi-pass membrane protein</topology>
    </subcellularLocation>
</comment>
<evidence type="ECO:0000256" key="5">
    <source>
        <dbReference type="SAM" id="MobiDB-lite"/>
    </source>
</evidence>
<dbReference type="GO" id="GO:0012505">
    <property type="term" value="C:endomembrane system"/>
    <property type="evidence" value="ECO:0007669"/>
    <property type="project" value="UniProtKB-SubCell"/>
</dbReference>
<evidence type="ECO:0000256" key="1">
    <source>
        <dbReference type="ARBA" id="ARBA00004127"/>
    </source>
</evidence>
<feature type="compositionally biased region" description="Polar residues" evidence="5">
    <location>
        <begin position="85"/>
        <end position="112"/>
    </location>
</feature>
<dbReference type="InterPro" id="IPR018819">
    <property type="entry name" value="Nur1/Mug154"/>
</dbReference>
<dbReference type="PANTHER" id="PTHR28293:SF1">
    <property type="entry name" value="NUCLEAR RIM PROTEIN 1"/>
    <property type="match status" value="1"/>
</dbReference>
<dbReference type="GO" id="GO:0007096">
    <property type="term" value="P:regulation of exit from mitosis"/>
    <property type="evidence" value="ECO:0007669"/>
    <property type="project" value="TreeGrafter"/>
</dbReference>
<dbReference type="OMA" id="TENEHNN"/>
<dbReference type="Pfam" id="PF10332">
    <property type="entry name" value="DUF2418"/>
    <property type="match status" value="1"/>
</dbReference>
<feature type="transmembrane region" description="Helical" evidence="6">
    <location>
        <begin position="240"/>
        <end position="259"/>
    </location>
</feature>
<feature type="compositionally biased region" description="Polar residues" evidence="5">
    <location>
        <begin position="159"/>
        <end position="170"/>
    </location>
</feature>
<sequence>MNNNNSNLNSVPKKSSLKQPRYSLLGNSNEGLTSSANNIYSTPIKESNFMNEQLNTPMNICTPYNVKNRVVLSEIKPTVHRYPSSPYTSKIDSTNEVNNNINQSTENEHNNSFMSTASSKYFRNKQTNKFTGTPESLYYQNPSNSANSSYYDEIDSQSIGSLRSSNSTAQPEKKPGGKKKKKPLGRKIKDLLYLPVDKFDQIHQDLIVFMGDPFYKTLVHMFCVVLNALLFLYATKLFDYQLGYILMTISLLNSIFYFTKKRTVYLYRFQGTKLNGNMKLLEIKSPTGSIDMAVQLNIWEPSYASQRVFTFFSPLSVFLNFISGSDYDNIFTYFVVSILVSLFIWFVQTQHEDKLRDEKIMFNYVCEEYNNSMKAKNIYTLDKSTQT</sequence>
<proteinExistence type="predicted"/>
<evidence type="ECO:0000256" key="3">
    <source>
        <dbReference type="ARBA" id="ARBA00022989"/>
    </source>
</evidence>
<organism evidence="7 8">
    <name type="scientific">Tieghemostelium lacteum</name>
    <name type="common">Slime mold</name>
    <name type="synonym">Dictyostelium lacteum</name>
    <dbReference type="NCBI Taxonomy" id="361077"/>
    <lineage>
        <taxon>Eukaryota</taxon>
        <taxon>Amoebozoa</taxon>
        <taxon>Evosea</taxon>
        <taxon>Eumycetozoa</taxon>
        <taxon>Dictyostelia</taxon>
        <taxon>Dictyosteliales</taxon>
        <taxon>Raperosteliaceae</taxon>
        <taxon>Tieghemostelium</taxon>
    </lineage>
</organism>
<dbReference type="PANTHER" id="PTHR28293">
    <property type="entry name" value="NUCLEAR RIM PROTEIN 1"/>
    <property type="match status" value="1"/>
</dbReference>
<feature type="transmembrane region" description="Helical" evidence="6">
    <location>
        <begin position="308"/>
        <end position="324"/>
    </location>
</feature>
<feature type="compositionally biased region" description="Low complexity" evidence="5">
    <location>
        <begin position="1"/>
        <end position="18"/>
    </location>
</feature>
<feature type="region of interest" description="Disordered" evidence="5">
    <location>
        <begin position="81"/>
        <end position="112"/>
    </location>
</feature>
<dbReference type="EMBL" id="LODT01000022">
    <property type="protein sequence ID" value="KYQ94342.1"/>
    <property type="molecule type" value="Genomic_DNA"/>
</dbReference>
<accession>A0A151ZK18</accession>
<keyword evidence="4 6" id="KW-0472">Membrane</keyword>
<evidence type="ECO:0000256" key="2">
    <source>
        <dbReference type="ARBA" id="ARBA00022692"/>
    </source>
</evidence>
<dbReference type="Proteomes" id="UP000076078">
    <property type="component" value="Unassembled WGS sequence"/>
</dbReference>
<dbReference type="OrthoDB" id="20699at2759"/>
<keyword evidence="3 6" id="KW-1133">Transmembrane helix</keyword>
<evidence type="ECO:0000256" key="4">
    <source>
        <dbReference type="ARBA" id="ARBA00023136"/>
    </source>
</evidence>
<evidence type="ECO:0000313" key="8">
    <source>
        <dbReference type="Proteomes" id="UP000076078"/>
    </source>
</evidence>